<dbReference type="Proteomes" id="UP001203852">
    <property type="component" value="Unassembled WGS sequence"/>
</dbReference>
<keyword evidence="4" id="KW-0804">Transcription</keyword>
<dbReference type="GO" id="GO:0000981">
    <property type="term" value="F:DNA-binding transcription factor activity, RNA polymerase II-specific"/>
    <property type="evidence" value="ECO:0007669"/>
    <property type="project" value="TreeGrafter"/>
</dbReference>
<comment type="caution">
    <text evidence="9">The sequence shown here is derived from an EMBL/GenBank/DDBJ whole genome shotgun (WGS) entry which is preliminary data.</text>
</comment>
<feature type="region of interest" description="Disordered" evidence="7">
    <location>
        <begin position="921"/>
        <end position="950"/>
    </location>
</feature>
<dbReference type="PRINTS" id="PR00065">
    <property type="entry name" value="TEADOMAIN"/>
</dbReference>
<feature type="DNA-binding region" description="TEA" evidence="6">
    <location>
        <begin position="126"/>
        <end position="200"/>
    </location>
</feature>
<dbReference type="GO" id="GO:0005667">
    <property type="term" value="C:transcription regulator complex"/>
    <property type="evidence" value="ECO:0007669"/>
    <property type="project" value="TreeGrafter"/>
</dbReference>
<dbReference type="InterPro" id="IPR038096">
    <property type="entry name" value="TEA/ATTS_sf"/>
</dbReference>
<evidence type="ECO:0000313" key="10">
    <source>
        <dbReference type="Proteomes" id="UP001203852"/>
    </source>
</evidence>
<comment type="similarity">
    <text evidence="2">Belongs to the TEC1 family.</text>
</comment>
<reference evidence="9" key="1">
    <citation type="journal article" date="2022" name="bioRxiv">
        <title>Deciphering the potential niche of two novel black yeast fungi from a biological soil crust based on their genomes, phenotypes, and melanin regulation.</title>
        <authorList>
            <consortium name="DOE Joint Genome Institute"/>
            <person name="Carr E.C."/>
            <person name="Barton Q."/>
            <person name="Grambo S."/>
            <person name="Sullivan M."/>
            <person name="Renfro C.M."/>
            <person name="Kuo A."/>
            <person name="Pangilinan J."/>
            <person name="Lipzen A."/>
            <person name="Keymanesh K."/>
            <person name="Savage E."/>
            <person name="Barry K."/>
            <person name="Grigoriev I.V."/>
            <person name="Riekhof W.R."/>
            <person name="Harris S.S."/>
        </authorList>
    </citation>
    <scope>NUCLEOTIDE SEQUENCE</scope>
    <source>
        <strain evidence="9">JF 03-4F</strain>
    </source>
</reference>
<evidence type="ECO:0000256" key="5">
    <source>
        <dbReference type="ARBA" id="ARBA00023242"/>
    </source>
</evidence>
<name>A0AAN6IB33_9EURO</name>
<dbReference type="InterPro" id="IPR050937">
    <property type="entry name" value="TEC1_TEAD_TF"/>
</dbReference>
<sequence length="961" mass="108089">MDMLHSGLSALEYSQDQAPSAMNPLSISSGNIQSSIASLGDGVENQHPLTLGDGADGVSIKASFCLFQPPVALGSNDFSDRSVEQKQERKPSKSRYVNRALLNQDRPYLSHPKYDEYRRRPRQDIGKDGKPIWPQPIEDAFQDALVAIKPMGRKKWSEGGRLHGRNMLIARYIYEKTGVWRERKQVSSHIQVLDRFLKGIPEWDRLIKFDDEDDTKAPDGRQFYPNSTGHQMAKRHKMAGFSDRQRQHSFVKKEADASYGTDGGAAMTICLATYRVQRVHFEMWVSLPGELQHALHNYTRLEEDNRLMDIHLDEAIDNWGHAFPHLHSIRYELSTFNHCEMVLFNANFYLMNDFPPRHSKLGIGLELDFQCDEWPEMQWAKEKKSWSCITHIYQDGHLLMPPTHEECYGSQQGNVKPLFQSRWWASVLTSLTETKKLAEENKNIAAMELADLRSQNFFKGLTIMQEIFALRCRSDQRPHKNQKPRRAAILLWKFSQAALSSAAITTWRNVTLRSGSDSPGPHGQVSTATGMDLPALPMDSMADYGMHIGSFEDNSHFSSQHQGLPFDMFLTSMDEELCQDGFMALDSAQMAGLDHLQSSFHLPGTHGFNGDSTADQQDGSFARAHVDPQSSLPDAMQAANLFEFPQLLGQETSLSNMTYNKDECVDETQHEVAQDEDQPLARFNIQAHQALQERLGADEADHSATLLPSAQPKQEPDLSQSNNLSDQNWHQLNEEDLSVLRFLTEEQRRHGSIDDQPWAGEDQDDETLRAALFAASAKSGEYHHQQPRPQTHDSLDRDHAYAQRPHQTLRVLPLALRPTLHSHHSFPGLRQDPPAHVFQNNDNSFASAFGNVHPIAHHGSMLQSQFNGQAVDQISASYPVDNLYAPVVVSEGSRGLPRAQSEPDPFLGGLLQVIPPLPVLESQQDEDDTTSGTQVHSQSQSTDGLALDGSFVEVSMDDIQG</sequence>
<dbReference type="EMBL" id="MU404361">
    <property type="protein sequence ID" value="KAI1609234.1"/>
    <property type="molecule type" value="Genomic_DNA"/>
</dbReference>
<feature type="region of interest" description="Disordered" evidence="7">
    <location>
        <begin position="76"/>
        <end position="97"/>
    </location>
</feature>
<dbReference type="GO" id="GO:0005634">
    <property type="term" value="C:nucleus"/>
    <property type="evidence" value="ECO:0007669"/>
    <property type="project" value="UniProtKB-SubCell"/>
</dbReference>
<feature type="region of interest" description="Disordered" evidence="7">
    <location>
        <begin position="604"/>
        <end position="630"/>
    </location>
</feature>
<evidence type="ECO:0000256" key="6">
    <source>
        <dbReference type="PROSITE-ProRule" id="PRU00505"/>
    </source>
</evidence>
<keyword evidence="5" id="KW-0539">Nucleus</keyword>
<dbReference type="Pfam" id="PF01285">
    <property type="entry name" value="TEA"/>
    <property type="match status" value="1"/>
</dbReference>
<proteinExistence type="inferred from homology"/>
<evidence type="ECO:0000256" key="4">
    <source>
        <dbReference type="ARBA" id="ARBA00023163"/>
    </source>
</evidence>
<dbReference type="InterPro" id="IPR000818">
    <property type="entry name" value="TEA/ATTS_dom"/>
</dbReference>
<dbReference type="SMART" id="SM00426">
    <property type="entry name" value="TEA"/>
    <property type="match status" value="1"/>
</dbReference>
<dbReference type="AlphaFoldDB" id="A0AAN6IB33"/>
<comment type="subcellular location">
    <subcellularLocation>
        <location evidence="1">Nucleus</location>
    </subcellularLocation>
</comment>
<evidence type="ECO:0000259" key="8">
    <source>
        <dbReference type="PROSITE" id="PS51088"/>
    </source>
</evidence>
<organism evidence="9 10">
    <name type="scientific">Exophiala viscosa</name>
    <dbReference type="NCBI Taxonomy" id="2486360"/>
    <lineage>
        <taxon>Eukaryota</taxon>
        <taxon>Fungi</taxon>
        <taxon>Dikarya</taxon>
        <taxon>Ascomycota</taxon>
        <taxon>Pezizomycotina</taxon>
        <taxon>Eurotiomycetes</taxon>
        <taxon>Chaetothyriomycetidae</taxon>
        <taxon>Chaetothyriales</taxon>
        <taxon>Herpotrichiellaceae</taxon>
        <taxon>Exophiala</taxon>
    </lineage>
</organism>
<evidence type="ECO:0000256" key="2">
    <source>
        <dbReference type="ARBA" id="ARBA00008421"/>
    </source>
</evidence>
<gene>
    <name evidence="9" type="ORF">EDD36DRAFT_422933</name>
</gene>
<dbReference type="PANTHER" id="PTHR11834">
    <property type="entry name" value="TRANSCRIPTIONAL ENHANCER FACTOR TEF RELATED"/>
    <property type="match status" value="1"/>
</dbReference>
<evidence type="ECO:0000256" key="3">
    <source>
        <dbReference type="ARBA" id="ARBA00023015"/>
    </source>
</evidence>
<keyword evidence="3" id="KW-0805">Transcription regulation</keyword>
<feature type="compositionally biased region" description="Polar residues" evidence="7">
    <location>
        <begin position="930"/>
        <end position="943"/>
    </location>
</feature>
<feature type="domain" description="TEA" evidence="8">
    <location>
        <begin position="126"/>
        <end position="200"/>
    </location>
</feature>
<accession>A0AAN6IB33</accession>
<protein>
    <submittedName>
        <fullName evidence="9">TEA/ATTS domain family-domain-containing protein</fullName>
    </submittedName>
</protein>
<evidence type="ECO:0000256" key="7">
    <source>
        <dbReference type="SAM" id="MobiDB-lite"/>
    </source>
</evidence>
<evidence type="ECO:0000256" key="1">
    <source>
        <dbReference type="ARBA" id="ARBA00004123"/>
    </source>
</evidence>
<dbReference type="PANTHER" id="PTHR11834:SF0">
    <property type="entry name" value="PROTEIN SCALLOPED"/>
    <property type="match status" value="1"/>
</dbReference>
<keyword evidence="10" id="KW-1185">Reference proteome</keyword>
<dbReference type="PROSITE" id="PS51088">
    <property type="entry name" value="TEA_2"/>
    <property type="match status" value="1"/>
</dbReference>
<evidence type="ECO:0000313" key="9">
    <source>
        <dbReference type="EMBL" id="KAI1609234.1"/>
    </source>
</evidence>
<feature type="compositionally biased region" description="Polar residues" evidence="7">
    <location>
        <begin position="610"/>
        <end position="619"/>
    </location>
</feature>
<dbReference type="GO" id="GO:0000978">
    <property type="term" value="F:RNA polymerase II cis-regulatory region sequence-specific DNA binding"/>
    <property type="evidence" value="ECO:0007669"/>
    <property type="project" value="TreeGrafter"/>
</dbReference>
<dbReference type="Gene3D" id="6.10.20.40">
    <property type="entry name" value="TEA/ATTS domain"/>
    <property type="match status" value="1"/>
</dbReference>
<feature type="compositionally biased region" description="Basic and acidic residues" evidence="7">
    <location>
        <begin position="78"/>
        <end position="91"/>
    </location>
</feature>